<comment type="similarity">
    <text evidence="1">Belongs to the ABC transporter superfamily.</text>
</comment>
<evidence type="ECO:0000313" key="9">
    <source>
        <dbReference type="Proteomes" id="UP000552935"/>
    </source>
</evidence>
<keyword evidence="4 6" id="KW-0067">ATP-binding</keyword>
<evidence type="ECO:0000256" key="3">
    <source>
        <dbReference type="ARBA" id="ARBA00022741"/>
    </source>
</evidence>
<dbReference type="GO" id="GO:0016887">
    <property type="term" value="F:ATP hydrolysis activity"/>
    <property type="evidence" value="ECO:0007669"/>
    <property type="project" value="InterPro"/>
</dbReference>
<feature type="domain" description="ABC transporter" evidence="5">
    <location>
        <begin position="4"/>
        <end position="232"/>
    </location>
</feature>
<dbReference type="PROSITE" id="PS50893">
    <property type="entry name" value="ABC_TRANSPORTER_2"/>
    <property type="match status" value="1"/>
</dbReference>
<evidence type="ECO:0000313" key="6">
    <source>
        <dbReference type="EMBL" id="NZA03908.1"/>
    </source>
</evidence>
<dbReference type="EMBL" id="JACCKI010000001">
    <property type="protein sequence ID" value="NZA03908.1"/>
    <property type="molecule type" value="Genomic_DNA"/>
</dbReference>
<dbReference type="Pfam" id="PF00005">
    <property type="entry name" value="ABC_tran"/>
    <property type="match status" value="1"/>
</dbReference>
<reference evidence="6 9" key="2">
    <citation type="submission" date="2020-07" db="EMBL/GenBank/DDBJ databases">
        <title>Organ Donor 1.</title>
        <authorList>
            <person name="Marsh A.J."/>
            <person name="Azcarate-Peril M.A."/>
        </authorList>
    </citation>
    <scope>NUCLEOTIDE SEQUENCE [LARGE SCALE GENOMIC DNA]</scope>
    <source>
        <strain evidence="6 9">AMC0712</strain>
    </source>
</reference>
<dbReference type="PANTHER" id="PTHR43335">
    <property type="entry name" value="ABC TRANSPORTER, ATP-BINDING PROTEIN"/>
    <property type="match status" value="1"/>
</dbReference>
<evidence type="ECO:0000256" key="4">
    <source>
        <dbReference type="ARBA" id="ARBA00022840"/>
    </source>
</evidence>
<dbReference type="AlphaFoldDB" id="A0A853J148"/>
<keyword evidence="2" id="KW-0813">Transport</keyword>
<evidence type="ECO:0000313" key="7">
    <source>
        <dbReference type="EMBL" id="THC81413.1"/>
    </source>
</evidence>
<dbReference type="InterPro" id="IPR027417">
    <property type="entry name" value="P-loop_NTPase"/>
</dbReference>
<evidence type="ECO:0000256" key="2">
    <source>
        <dbReference type="ARBA" id="ARBA00022448"/>
    </source>
</evidence>
<dbReference type="SUPFAM" id="SSF52540">
    <property type="entry name" value="P-loop containing nucleoside triphosphate hydrolases"/>
    <property type="match status" value="1"/>
</dbReference>
<dbReference type="RefSeq" id="WP_005690205.1">
    <property type="nucleotide sequence ID" value="NZ_CABFNI010000004.1"/>
</dbReference>
<evidence type="ECO:0000313" key="8">
    <source>
        <dbReference type="Proteomes" id="UP000307517"/>
    </source>
</evidence>
<name>A0A853J148_LACRH</name>
<proteinExistence type="inferred from homology"/>
<accession>A0A853J148</accession>
<dbReference type="InterPro" id="IPR003593">
    <property type="entry name" value="AAA+_ATPase"/>
</dbReference>
<dbReference type="Proteomes" id="UP000307517">
    <property type="component" value="Unassembled WGS sequence"/>
</dbReference>
<comment type="caution">
    <text evidence="6">The sequence shown here is derived from an EMBL/GenBank/DDBJ whole genome shotgun (WGS) entry which is preliminary data.</text>
</comment>
<evidence type="ECO:0000256" key="1">
    <source>
        <dbReference type="ARBA" id="ARBA00005417"/>
    </source>
</evidence>
<dbReference type="PANTHER" id="PTHR43335:SF4">
    <property type="entry name" value="ABC TRANSPORTER, ATP-BINDING PROTEIN"/>
    <property type="match status" value="1"/>
</dbReference>
<dbReference type="EMBL" id="SSHM01000001">
    <property type="protein sequence ID" value="THC81413.1"/>
    <property type="molecule type" value="Genomic_DNA"/>
</dbReference>
<keyword evidence="3" id="KW-0547">Nucleotide-binding</keyword>
<dbReference type="GO" id="GO:0005524">
    <property type="term" value="F:ATP binding"/>
    <property type="evidence" value="ECO:0007669"/>
    <property type="project" value="UniProtKB-KW"/>
</dbReference>
<organism evidence="6 9">
    <name type="scientific">Lacticaseibacillus rhamnosus</name>
    <name type="common">Lactobacillus rhamnosus</name>
    <dbReference type="NCBI Taxonomy" id="47715"/>
    <lineage>
        <taxon>Bacteria</taxon>
        <taxon>Bacillati</taxon>
        <taxon>Bacillota</taxon>
        <taxon>Bacilli</taxon>
        <taxon>Lactobacillales</taxon>
        <taxon>Lactobacillaceae</taxon>
        <taxon>Lacticaseibacillus</taxon>
    </lineage>
</organism>
<dbReference type="Proteomes" id="UP000552935">
    <property type="component" value="Unassembled WGS sequence"/>
</dbReference>
<reference evidence="7 8" key="1">
    <citation type="submission" date="2019-04" db="EMBL/GenBank/DDBJ databases">
        <title>Genome Announcement to Ensure Probiotic Safety of Lactobacillus rhamnosus UBLR-58.</title>
        <authorList>
            <person name="Sulthana A."/>
            <person name="Lakshmi S.G."/>
            <person name="Madempudi R.S."/>
        </authorList>
    </citation>
    <scope>NUCLEOTIDE SEQUENCE [LARGE SCALE GENOMIC DNA]</scope>
    <source>
        <strain evidence="7 8">UBLR-58</strain>
    </source>
</reference>
<sequence length="309" mass="33669">MTILTLQHVSKRFGSKQVLKDLNLTLPTGSIYGFVGENGAGKTTTMKLILGLVRADQGKIEVAGKPVRFGDTTTNSVTGYLPDVPAFYPYMTAPEYLRLCGELTGLRGAVLTKRVSSMLDRVSLAGVKQRVGGFSRGMRQRLGIAQALLNTPQLLICDEPTSALDPQGRTEFLALLASLRGQTTILFSTHILSDVERICDHVGILHQGRLQVSASLADLKKQYAKPQLQLTFETPSRAQQAAALLASQQHDGYVKQVRTSGSEVTVAYSESYAATADRVLTALLTAQLVPSSFRRREANLEQVFMEVIK</sequence>
<evidence type="ECO:0000259" key="5">
    <source>
        <dbReference type="PROSITE" id="PS50893"/>
    </source>
</evidence>
<protein>
    <submittedName>
        <fullName evidence="6">ABC transporter ATP-binding protein</fullName>
    </submittedName>
</protein>
<dbReference type="SMART" id="SM00382">
    <property type="entry name" value="AAA"/>
    <property type="match status" value="1"/>
</dbReference>
<gene>
    <name evidence="7" type="ORF">E6L36_14200</name>
    <name evidence="6" type="ORF">H0N82_01940</name>
</gene>
<dbReference type="InterPro" id="IPR003439">
    <property type="entry name" value="ABC_transporter-like_ATP-bd"/>
</dbReference>
<dbReference type="Gene3D" id="3.40.50.300">
    <property type="entry name" value="P-loop containing nucleotide triphosphate hydrolases"/>
    <property type="match status" value="1"/>
</dbReference>